<dbReference type="OrthoDB" id="1181401at2759"/>
<evidence type="ECO:0000256" key="1">
    <source>
        <dbReference type="ARBA" id="ARBA00004141"/>
    </source>
</evidence>
<proteinExistence type="inferred from homology"/>
<keyword evidence="8" id="KW-1185">Reference proteome</keyword>
<comment type="subcellular location">
    <subcellularLocation>
        <location evidence="1">Membrane</location>
        <topology evidence="1">Multi-pass membrane protein</topology>
    </subcellularLocation>
</comment>
<keyword evidence="3 6" id="KW-0812">Transmembrane</keyword>
<keyword evidence="4 6" id="KW-1133">Transmembrane helix</keyword>
<feature type="transmembrane region" description="Helical" evidence="6">
    <location>
        <begin position="76"/>
        <end position="94"/>
    </location>
</feature>
<feature type="transmembrane region" description="Helical" evidence="6">
    <location>
        <begin position="100"/>
        <end position="119"/>
    </location>
</feature>
<dbReference type="GO" id="GO:0016020">
    <property type="term" value="C:membrane"/>
    <property type="evidence" value="ECO:0007669"/>
    <property type="project" value="UniProtKB-SubCell"/>
</dbReference>
<evidence type="ECO:0000256" key="6">
    <source>
        <dbReference type="SAM" id="Phobius"/>
    </source>
</evidence>
<reference evidence="8" key="1">
    <citation type="submission" date="2013-01" db="EMBL/GenBank/DDBJ databases">
        <title>Draft Genome Sequence of a Mulberry Tree, Morus notabilis C.K. Schneid.</title>
        <authorList>
            <person name="He N."/>
            <person name="Zhao S."/>
        </authorList>
    </citation>
    <scope>NUCLEOTIDE SEQUENCE</scope>
</reference>
<dbReference type="GO" id="GO:0022857">
    <property type="term" value="F:transmembrane transporter activity"/>
    <property type="evidence" value="ECO:0007669"/>
    <property type="project" value="InterPro"/>
</dbReference>
<dbReference type="AlphaFoldDB" id="W9R9C2"/>
<dbReference type="Gene3D" id="1.20.1250.20">
    <property type="entry name" value="MFS general substrate transporter like domains"/>
    <property type="match status" value="1"/>
</dbReference>
<sequence length="301" mass="33465">MAHQGLAILAISTIGVCKSGDGQTAVCHSSIMRKILFSTSFVFLVLGASLVRLTWLKDLIDEEGKQLSRLSKTLKVVFTIIIHLVGALAIPYINSWPLRFGIPAICMLVATIIFWRGRFRSSHASTERPKERPVITVLRVLVASFLGTFDKNLTNSAEPNAREDDRSIVRSSHLRCLHRATNYNLSNHNPELEINRWKHCTVEEVEEAKKAICGIPFCIAFFVLGIISSLGDTYFIQQAETMNPMIGNWDVPLQILQLFCLLAKAVIAKSYSKIADKFYGNARSKSAGFHGILISTIFAAL</sequence>
<dbReference type="Pfam" id="PF00854">
    <property type="entry name" value="PTR2"/>
    <property type="match status" value="1"/>
</dbReference>
<dbReference type="eggNOG" id="KOG1237">
    <property type="taxonomic scope" value="Eukaryota"/>
</dbReference>
<organism evidence="7 8">
    <name type="scientific">Morus notabilis</name>
    <dbReference type="NCBI Taxonomy" id="981085"/>
    <lineage>
        <taxon>Eukaryota</taxon>
        <taxon>Viridiplantae</taxon>
        <taxon>Streptophyta</taxon>
        <taxon>Embryophyta</taxon>
        <taxon>Tracheophyta</taxon>
        <taxon>Spermatophyta</taxon>
        <taxon>Magnoliopsida</taxon>
        <taxon>eudicotyledons</taxon>
        <taxon>Gunneridae</taxon>
        <taxon>Pentapetalae</taxon>
        <taxon>rosids</taxon>
        <taxon>fabids</taxon>
        <taxon>Rosales</taxon>
        <taxon>Moraceae</taxon>
        <taxon>Moreae</taxon>
        <taxon>Morus</taxon>
    </lineage>
</organism>
<evidence type="ECO:0000256" key="2">
    <source>
        <dbReference type="ARBA" id="ARBA00005982"/>
    </source>
</evidence>
<dbReference type="EMBL" id="KE344746">
    <property type="protein sequence ID" value="EXB77321.1"/>
    <property type="molecule type" value="Genomic_DNA"/>
</dbReference>
<evidence type="ECO:0000313" key="7">
    <source>
        <dbReference type="EMBL" id="EXB77321.1"/>
    </source>
</evidence>
<dbReference type="Proteomes" id="UP000030645">
    <property type="component" value="Unassembled WGS sequence"/>
</dbReference>
<evidence type="ECO:0000256" key="5">
    <source>
        <dbReference type="ARBA" id="ARBA00023136"/>
    </source>
</evidence>
<evidence type="ECO:0000313" key="8">
    <source>
        <dbReference type="Proteomes" id="UP000030645"/>
    </source>
</evidence>
<accession>W9R9C2</accession>
<evidence type="ECO:0000256" key="3">
    <source>
        <dbReference type="ARBA" id="ARBA00022692"/>
    </source>
</evidence>
<protein>
    <submittedName>
        <fullName evidence="7">Putative peptide/nitrate transporter</fullName>
    </submittedName>
</protein>
<dbReference type="KEGG" id="mnt:21393451"/>
<feature type="transmembrane region" description="Helical" evidence="6">
    <location>
        <begin position="251"/>
        <end position="268"/>
    </location>
</feature>
<dbReference type="PANTHER" id="PTHR11654">
    <property type="entry name" value="OLIGOPEPTIDE TRANSPORTER-RELATED"/>
    <property type="match status" value="1"/>
</dbReference>
<comment type="similarity">
    <text evidence="2">Belongs to the major facilitator superfamily. Proton-dependent oligopeptide transporter (POT/PTR) (TC 2.A.17) family.</text>
</comment>
<feature type="transmembrane region" description="Helical" evidence="6">
    <location>
        <begin position="35"/>
        <end position="55"/>
    </location>
</feature>
<keyword evidence="5 6" id="KW-0472">Membrane</keyword>
<feature type="transmembrane region" description="Helical" evidence="6">
    <location>
        <begin position="211"/>
        <end position="231"/>
    </location>
</feature>
<gene>
    <name evidence="7" type="ORF">L484_010146</name>
</gene>
<name>W9R9C2_9ROSA</name>
<evidence type="ECO:0000256" key="4">
    <source>
        <dbReference type="ARBA" id="ARBA00022989"/>
    </source>
</evidence>
<dbReference type="InterPro" id="IPR036259">
    <property type="entry name" value="MFS_trans_sf"/>
</dbReference>
<dbReference type="InterPro" id="IPR000109">
    <property type="entry name" value="POT_fam"/>
</dbReference>